<dbReference type="InterPro" id="IPR017941">
    <property type="entry name" value="Rieske_2Fe-2S"/>
</dbReference>
<dbReference type="PANTHER" id="PTHR13847">
    <property type="entry name" value="SARCOSINE DEHYDROGENASE-RELATED"/>
    <property type="match status" value="1"/>
</dbReference>
<proteinExistence type="predicted"/>
<keyword evidence="4" id="KW-0411">Iron-sulfur</keyword>
<keyword evidence="1" id="KW-0001">2Fe-2S</keyword>
<evidence type="ECO:0000256" key="2">
    <source>
        <dbReference type="ARBA" id="ARBA00022723"/>
    </source>
</evidence>
<dbReference type="Pfam" id="PF00355">
    <property type="entry name" value="Rieske"/>
    <property type="match status" value="1"/>
</dbReference>
<dbReference type="Proteomes" id="UP000666915">
    <property type="component" value="Unassembled WGS sequence"/>
</dbReference>
<keyword evidence="2" id="KW-0479">Metal-binding</keyword>
<organism evidence="7 8">
    <name type="scientific">Actinomadura nitritigenes</name>
    <dbReference type="NCBI Taxonomy" id="134602"/>
    <lineage>
        <taxon>Bacteria</taxon>
        <taxon>Bacillati</taxon>
        <taxon>Actinomycetota</taxon>
        <taxon>Actinomycetes</taxon>
        <taxon>Streptosporangiales</taxon>
        <taxon>Thermomonosporaceae</taxon>
        <taxon>Actinomadura</taxon>
    </lineage>
</organism>
<evidence type="ECO:0000256" key="1">
    <source>
        <dbReference type="ARBA" id="ARBA00022714"/>
    </source>
</evidence>
<dbReference type="InterPro" id="IPR036922">
    <property type="entry name" value="Rieske_2Fe-2S_sf"/>
</dbReference>
<accession>A0ABS3QZK1</accession>
<evidence type="ECO:0000256" key="3">
    <source>
        <dbReference type="ARBA" id="ARBA00023004"/>
    </source>
</evidence>
<comment type="caution">
    <text evidence="7">The sequence shown here is derived from an EMBL/GenBank/DDBJ whole genome shotgun (WGS) entry which is preliminary data.</text>
</comment>
<dbReference type="Gene3D" id="3.50.50.60">
    <property type="entry name" value="FAD/NAD(P)-binding domain"/>
    <property type="match status" value="1"/>
</dbReference>
<dbReference type="PANTHER" id="PTHR13847:SF274">
    <property type="entry name" value="RIESKE 2FE-2S IRON-SULFUR PROTEIN YHFW-RELATED"/>
    <property type="match status" value="1"/>
</dbReference>
<dbReference type="SUPFAM" id="SSF51905">
    <property type="entry name" value="FAD/NAD(P)-binding domain"/>
    <property type="match status" value="1"/>
</dbReference>
<keyword evidence="5" id="KW-1015">Disulfide bond</keyword>
<dbReference type="PRINTS" id="PR00162">
    <property type="entry name" value="RIESKE"/>
</dbReference>
<evidence type="ECO:0000256" key="5">
    <source>
        <dbReference type="ARBA" id="ARBA00023157"/>
    </source>
</evidence>
<reference evidence="7 8" key="1">
    <citation type="submission" date="2021-03" db="EMBL/GenBank/DDBJ databases">
        <authorList>
            <person name="Kanchanasin P."/>
            <person name="Saeng-In P."/>
            <person name="Phongsopitanun W."/>
            <person name="Yuki M."/>
            <person name="Kudo T."/>
            <person name="Ohkuma M."/>
            <person name="Tanasupawat S."/>
        </authorList>
    </citation>
    <scope>NUCLEOTIDE SEQUENCE [LARGE SCALE GENOMIC DNA]</scope>
    <source>
        <strain evidence="7 8">L46</strain>
    </source>
</reference>
<dbReference type="InterPro" id="IPR036188">
    <property type="entry name" value="FAD/NAD-bd_sf"/>
</dbReference>
<dbReference type="PROSITE" id="PS51296">
    <property type="entry name" value="RIESKE"/>
    <property type="match status" value="1"/>
</dbReference>
<dbReference type="Gene3D" id="2.102.10.10">
    <property type="entry name" value="Rieske [2Fe-2S] iron-sulphur domain"/>
    <property type="match status" value="1"/>
</dbReference>
<sequence length="495" mass="54313">MASTRPRSYPVLDEDVDADVAVIGGGIAGIATAWELVEAGRSVVLLEADRIAAGVTGYTTGRLSAAHPWIFAQLRDAHGADTARLYARSQQEAVDHVVATAERLGIEADIERRPSHVYVERPDRVEDLRAEAEAAREAGLPASFVTSTDLPYPVAGALRVEDQVQFHPRRYLLALAERFTKAGGRIYERSRAVELAQGQPSRVATDTGATVRARDVVVATLFPALGTRALDSRLTPLRELVVAAPIAAESDPGALYITREENTRSVRTAPYRDGRRLLLVTGESFPPGTTDVADRQRRLVEWTRRHFRIDDVAYWWSAQDLDTADKIPYVGRVEDHLYVATGYARSGMSHGVMSGRLLTRLICGEDSPWADLYSPTRDHPRQEVSTVSQTVATKAKRTVIDHLHAMTRSADDLRRGSGAVIRHDGRLQAIYKDDKGNAHVLSPHCPHSGCLVRFNDTERVWECPCHGCRFAPDGSVLQGPAISSLPVADDPSVTR</sequence>
<evidence type="ECO:0000256" key="4">
    <source>
        <dbReference type="ARBA" id="ARBA00023014"/>
    </source>
</evidence>
<dbReference type="Pfam" id="PF01266">
    <property type="entry name" value="DAO"/>
    <property type="match status" value="1"/>
</dbReference>
<feature type="domain" description="Rieske" evidence="6">
    <location>
        <begin position="405"/>
        <end position="487"/>
    </location>
</feature>
<dbReference type="SUPFAM" id="SSF50022">
    <property type="entry name" value="ISP domain"/>
    <property type="match status" value="1"/>
</dbReference>
<keyword evidence="3" id="KW-0408">Iron</keyword>
<dbReference type="InterPro" id="IPR005805">
    <property type="entry name" value="Rieske_Fe-S_prot_C"/>
</dbReference>
<evidence type="ECO:0000313" key="8">
    <source>
        <dbReference type="Proteomes" id="UP000666915"/>
    </source>
</evidence>
<evidence type="ECO:0000313" key="7">
    <source>
        <dbReference type="EMBL" id="MBO2439405.1"/>
    </source>
</evidence>
<dbReference type="EMBL" id="JAGEOK010000010">
    <property type="protein sequence ID" value="MBO2439405.1"/>
    <property type="molecule type" value="Genomic_DNA"/>
</dbReference>
<protein>
    <submittedName>
        <fullName evidence="7">FAD-dependent oxidoreductase</fullName>
    </submittedName>
</protein>
<dbReference type="InterPro" id="IPR006076">
    <property type="entry name" value="FAD-dep_OxRdtase"/>
</dbReference>
<dbReference type="Gene3D" id="3.30.9.10">
    <property type="entry name" value="D-Amino Acid Oxidase, subunit A, domain 2"/>
    <property type="match status" value="1"/>
</dbReference>
<evidence type="ECO:0000259" key="6">
    <source>
        <dbReference type="PROSITE" id="PS51296"/>
    </source>
</evidence>
<keyword evidence="8" id="KW-1185">Reference proteome</keyword>
<name>A0ABS3QZK1_9ACTN</name>
<gene>
    <name evidence="7" type="ORF">J4557_17925</name>
</gene>